<keyword evidence="2" id="KW-1185">Reference proteome</keyword>
<reference evidence="2" key="1">
    <citation type="journal article" date="2023" name="G3 (Bethesda)">
        <title>Genome assembly and association tests identify interacting loci associated with vigor, precocity, and sex in interspecific pistachio rootstocks.</title>
        <authorList>
            <person name="Palmer W."/>
            <person name="Jacygrad E."/>
            <person name="Sagayaradj S."/>
            <person name="Cavanaugh K."/>
            <person name="Han R."/>
            <person name="Bertier L."/>
            <person name="Beede B."/>
            <person name="Kafkas S."/>
            <person name="Golino D."/>
            <person name="Preece J."/>
            <person name="Michelmore R."/>
        </authorList>
    </citation>
    <scope>NUCLEOTIDE SEQUENCE [LARGE SCALE GENOMIC DNA]</scope>
</reference>
<accession>A0ACC1AJ67</accession>
<comment type="caution">
    <text evidence="1">The sequence shown here is derived from an EMBL/GenBank/DDBJ whole genome shotgun (WGS) entry which is preliminary data.</text>
</comment>
<protein>
    <submittedName>
        <fullName evidence="1">Uncharacterized protein</fullName>
    </submittedName>
</protein>
<evidence type="ECO:0000313" key="2">
    <source>
        <dbReference type="Proteomes" id="UP001164250"/>
    </source>
</evidence>
<organism evidence="1 2">
    <name type="scientific">Pistacia atlantica</name>
    <dbReference type="NCBI Taxonomy" id="434234"/>
    <lineage>
        <taxon>Eukaryota</taxon>
        <taxon>Viridiplantae</taxon>
        <taxon>Streptophyta</taxon>
        <taxon>Embryophyta</taxon>
        <taxon>Tracheophyta</taxon>
        <taxon>Spermatophyta</taxon>
        <taxon>Magnoliopsida</taxon>
        <taxon>eudicotyledons</taxon>
        <taxon>Gunneridae</taxon>
        <taxon>Pentapetalae</taxon>
        <taxon>rosids</taxon>
        <taxon>malvids</taxon>
        <taxon>Sapindales</taxon>
        <taxon>Anacardiaceae</taxon>
        <taxon>Pistacia</taxon>
    </lineage>
</organism>
<gene>
    <name evidence="1" type="ORF">Patl1_08629</name>
</gene>
<sequence length="409" mass="45175">MDSAIVHPAFSIPFLFILLTFLSHGIIASAFLGINYGRIADNLPPPEKAVSLVQSIGASKVKIFDVEPSVITAFANTNIELVVGLGNQYLQQMRNPDEARTWVTNNIQPYLPATKISGIDVGNEVLTLSDSVLRISLFPAMQNVYQALVELGLEKQVFVTTTHALNILENSYPPSSGSFRQDLMGEIDSIVKFHKQTGSPFLINAYPFFVYKENPKETSLDFVLFRPSQGFADPSTNLHYDNMLLAQVDAVYNALASLDAKELAVHISETGWPSKGDNNEDGATPEFAEEYNTKLMKLVSERKGTPMRPESELNAYIFALFNEDLKPGPTSERNFGLFKPDGSPAYALQLTQPSGKDYGIGTNLTGSGMDLGFFFPTSFSPPESSKIPFYSLGKSCHIILQLLFYFFLF</sequence>
<proteinExistence type="predicted"/>
<dbReference type="Proteomes" id="UP001164250">
    <property type="component" value="Chromosome 10"/>
</dbReference>
<evidence type="ECO:0000313" key="1">
    <source>
        <dbReference type="EMBL" id="KAJ0086717.1"/>
    </source>
</evidence>
<dbReference type="EMBL" id="CM047906">
    <property type="protein sequence ID" value="KAJ0086717.1"/>
    <property type="molecule type" value="Genomic_DNA"/>
</dbReference>
<name>A0ACC1AJ67_9ROSI</name>